<reference evidence="3 4" key="1">
    <citation type="submission" date="2020-01" db="EMBL/GenBank/DDBJ databases">
        <authorList>
            <person name="Sanchez-Estrada R."/>
            <person name="Gonzalez-Y-Merchand J.A."/>
            <person name="Rivera-Gutierrez S."/>
        </authorList>
    </citation>
    <scope>NUCLEOTIDE SEQUENCE [LARGE SCALE GENOMIC DNA]</scope>
    <source>
        <strain evidence="3 4">CST 7247</strain>
    </source>
</reference>
<comment type="catalytic activity">
    <reaction evidence="2">
        <text>oxidized coenzyme F420-(gamma-L-Glu)(n) + a quinol + H(+) = reduced coenzyme F420-(gamma-L-Glu)(n) + a quinone</text>
        <dbReference type="Rhea" id="RHEA:39663"/>
        <dbReference type="Rhea" id="RHEA-COMP:12939"/>
        <dbReference type="Rhea" id="RHEA-COMP:14378"/>
        <dbReference type="ChEBI" id="CHEBI:15378"/>
        <dbReference type="ChEBI" id="CHEBI:24646"/>
        <dbReference type="ChEBI" id="CHEBI:132124"/>
        <dbReference type="ChEBI" id="CHEBI:133980"/>
        <dbReference type="ChEBI" id="CHEBI:139511"/>
    </reaction>
</comment>
<evidence type="ECO:0000313" key="3">
    <source>
        <dbReference type="EMBL" id="NDJ90733.1"/>
    </source>
</evidence>
<accession>A0A7K3LEJ4</accession>
<sequence>MPDESPVAVYRWAPADLDELETSAVGAAPSSTAINDDTIRQFRANNGAIVNGLFAGMRGLLLHTVGAKSGAPRVTPLYRFDFEKRWYVVGADGGSPKAPAWVHNLRAVTQASVEVGSNTGTGTTIHEVRVRELSEAERRRVWNALRQEIPHVDRFQAYTERVIPIFELSRA</sequence>
<dbReference type="SUPFAM" id="SSF50475">
    <property type="entry name" value="FMN-binding split barrel"/>
    <property type="match status" value="1"/>
</dbReference>
<dbReference type="GO" id="GO:0016491">
    <property type="term" value="F:oxidoreductase activity"/>
    <property type="evidence" value="ECO:0007669"/>
    <property type="project" value="InterPro"/>
</dbReference>
<dbReference type="Proteomes" id="UP000466523">
    <property type="component" value="Unassembled WGS sequence"/>
</dbReference>
<name>A0A7K3LEJ4_9MYCO</name>
<gene>
    <name evidence="3" type="ORF">GWR20_16490</name>
</gene>
<dbReference type="OrthoDB" id="8225825at2"/>
<dbReference type="Pfam" id="PF04075">
    <property type="entry name" value="F420H2_quin_red"/>
    <property type="match status" value="1"/>
</dbReference>
<comment type="caution">
    <text evidence="3">The sequence shown here is derived from an EMBL/GenBank/DDBJ whole genome shotgun (WGS) entry which is preliminary data.</text>
</comment>
<evidence type="ECO:0000256" key="1">
    <source>
        <dbReference type="ARBA" id="ARBA00008710"/>
    </source>
</evidence>
<dbReference type="Gene3D" id="2.30.110.10">
    <property type="entry name" value="Electron Transport, Fmn-binding Protein, Chain A"/>
    <property type="match status" value="1"/>
</dbReference>
<dbReference type="PANTHER" id="PTHR39428">
    <property type="entry name" value="F420H(2)-DEPENDENT QUINONE REDUCTASE RV1261C"/>
    <property type="match status" value="1"/>
</dbReference>
<dbReference type="InterPro" id="IPR004378">
    <property type="entry name" value="F420H2_quin_Rdtase"/>
</dbReference>
<dbReference type="PANTHER" id="PTHR39428:SF1">
    <property type="entry name" value="F420H(2)-DEPENDENT QUINONE REDUCTASE RV1261C"/>
    <property type="match status" value="1"/>
</dbReference>
<dbReference type="AlphaFoldDB" id="A0A7K3LEJ4"/>
<organism evidence="3 4">
    <name type="scientific">Mycolicibacter kumamotonensis</name>
    <dbReference type="NCBI Taxonomy" id="354243"/>
    <lineage>
        <taxon>Bacteria</taxon>
        <taxon>Bacillati</taxon>
        <taxon>Actinomycetota</taxon>
        <taxon>Actinomycetes</taxon>
        <taxon>Mycobacteriales</taxon>
        <taxon>Mycobacteriaceae</taxon>
        <taxon>Mycolicibacter</taxon>
    </lineage>
</organism>
<dbReference type="GO" id="GO:0005886">
    <property type="term" value="C:plasma membrane"/>
    <property type="evidence" value="ECO:0007669"/>
    <property type="project" value="TreeGrafter"/>
</dbReference>
<dbReference type="EMBL" id="JAACYR010000060">
    <property type="protein sequence ID" value="NDJ90733.1"/>
    <property type="molecule type" value="Genomic_DNA"/>
</dbReference>
<comment type="similarity">
    <text evidence="1">Belongs to the F420H(2)-dependent quinone reductase family.</text>
</comment>
<dbReference type="GO" id="GO:0070967">
    <property type="term" value="F:coenzyme F420 binding"/>
    <property type="evidence" value="ECO:0007669"/>
    <property type="project" value="TreeGrafter"/>
</dbReference>
<proteinExistence type="inferred from homology"/>
<protein>
    <submittedName>
        <fullName evidence="3">Nitroreductase family deazaflavin-dependent oxidoreductase</fullName>
    </submittedName>
</protein>
<dbReference type="RefSeq" id="WP_083083198.1">
    <property type="nucleotide sequence ID" value="NZ_JAACYR010000060.1"/>
</dbReference>
<dbReference type="InterPro" id="IPR012349">
    <property type="entry name" value="Split_barrel_FMN-bd"/>
</dbReference>
<dbReference type="NCBIfam" id="TIGR00026">
    <property type="entry name" value="hi_GC_TIGR00026"/>
    <property type="match status" value="1"/>
</dbReference>
<evidence type="ECO:0000256" key="2">
    <source>
        <dbReference type="ARBA" id="ARBA00049106"/>
    </source>
</evidence>
<evidence type="ECO:0000313" key="4">
    <source>
        <dbReference type="Proteomes" id="UP000466523"/>
    </source>
</evidence>